<reference evidence="2 3" key="1">
    <citation type="journal article" date="2012" name="Science">
        <title>The Paleozoic origin of enzymatic lignin decomposition reconstructed from 31 fungal genomes.</title>
        <authorList>
            <person name="Floudas D."/>
            <person name="Binder M."/>
            <person name="Riley R."/>
            <person name="Barry K."/>
            <person name="Blanchette R.A."/>
            <person name="Henrissat B."/>
            <person name="Martinez A.T."/>
            <person name="Otillar R."/>
            <person name="Spatafora J.W."/>
            <person name="Yadav J.S."/>
            <person name="Aerts A."/>
            <person name="Benoit I."/>
            <person name="Boyd A."/>
            <person name="Carlson A."/>
            <person name="Copeland A."/>
            <person name="Coutinho P.M."/>
            <person name="de Vries R.P."/>
            <person name="Ferreira P."/>
            <person name="Findley K."/>
            <person name="Foster B."/>
            <person name="Gaskell J."/>
            <person name="Glotzer D."/>
            <person name="Gorecki P."/>
            <person name="Heitman J."/>
            <person name="Hesse C."/>
            <person name="Hori C."/>
            <person name="Igarashi K."/>
            <person name="Jurgens J.A."/>
            <person name="Kallen N."/>
            <person name="Kersten P."/>
            <person name="Kohler A."/>
            <person name="Kuees U."/>
            <person name="Kumar T.K.A."/>
            <person name="Kuo A."/>
            <person name="LaButti K."/>
            <person name="Larrondo L.F."/>
            <person name="Lindquist E."/>
            <person name="Ling A."/>
            <person name="Lombard V."/>
            <person name="Lucas S."/>
            <person name="Lundell T."/>
            <person name="Martin R."/>
            <person name="McLaughlin D.J."/>
            <person name="Morgenstern I."/>
            <person name="Morin E."/>
            <person name="Murat C."/>
            <person name="Nagy L.G."/>
            <person name="Nolan M."/>
            <person name="Ohm R.A."/>
            <person name="Patyshakuliyeva A."/>
            <person name="Rokas A."/>
            <person name="Ruiz-Duenas F.J."/>
            <person name="Sabat G."/>
            <person name="Salamov A."/>
            <person name="Samejima M."/>
            <person name="Schmutz J."/>
            <person name="Slot J.C."/>
            <person name="St John F."/>
            <person name="Stenlid J."/>
            <person name="Sun H."/>
            <person name="Sun S."/>
            <person name="Syed K."/>
            <person name="Tsang A."/>
            <person name="Wiebenga A."/>
            <person name="Young D."/>
            <person name="Pisabarro A."/>
            <person name="Eastwood D.C."/>
            <person name="Martin F."/>
            <person name="Cullen D."/>
            <person name="Grigoriev I.V."/>
            <person name="Hibbett D.S."/>
        </authorList>
    </citation>
    <scope>NUCLEOTIDE SEQUENCE [LARGE SCALE GENOMIC DNA]</scope>
    <source>
        <strain evidence="2 3">ATCC 11539</strain>
    </source>
</reference>
<name>S7PYW0_GLOTA</name>
<dbReference type="GeneID" id="19300344"/>
<feature type="region of interest" description="Disordered" evidence="1">
    <location>
        <begin position="50"/>
        <end position="71"/>
    </location>
</feature>
<feature type="region of interest" description="Disordered" evidence="1">
    <location>
        <begin position="101"/>
        <end position="135"/>
    </location>
</feature>
<feature type="compositionally biased region" description="Basic and acidic residues" evidence="1">
    <location>
        <begin position="101"/>
        <end position="111"/>
    </location>
</feature>
<sequence>MPLETHDSTCPSSHHIKQNTVFPANPSPMPSTASSYAASTTSFDTASTLSVASSTTIAPKASSPQPSSTGKDLAAAFGALRSKYGASGSSHSFCLRERVMRSIQKSSDKKSPTVAESSHTTIATDNKAKTSPPKM</sequence>
<gene>
    <name evidence="2" type="ORF">GLOTRDRAFT_117418</name>
</gene>
<organism evidence="2 3">
    <name type="scientific">Gloeophyllum trabeum (strain ATCC 11539 / FP-39264 / Madison 617)</name>
    <name type="common">Brown rot fungus</name>
    <dbReference type="NCBI Taxonomy" id="670483"/>
    <lineage>
        <taxon>Eukaryota</taxon>
        <taxon>Fungi</taxon>
        <taxon>Dikarya</taxon>
        <taxon>Basidiomycota</taxon>
        <taxon>Agaricomycotina</taxon>
        <taxon>Agaricomycetes</taxon>
        <taxon>Gloeophyllales</taxon>
        <taxon>Gloeophyllaceae</taxon>
        <taxon>Gloeophyllum</taxon>
    </lineage>
</organism>
<evidence type="ECO:0000313" key="2">
    <source>
        <dbReference type="EMBL" id="EPQ52648.1"/>
    </source>
</evidence>
<dbReference type="AlphaFoldDB" id="S7PYW0"/>
<protein>
    <submittedName>
        <fullName evidence="2">Uncharacterized protein</fullName>
    </submittedName>
</protein>
<keyword evidence="3" id="KW-1185">Reference proteome</keyword>
<dbReference type="Proteomes" id="UP000030669">
    <property type="component" value="Unassembled WGS sequence"/>
</dbReference>
<dbReference type="KEGG" id="gtr:GLOTRDRAFT_117418"/>
<evidence type="ECO:0000313" key="3">
    <source>
        <dbReference type="Proteomes" id="UP000030669"/>
    </source>
</evidence>
<dbReference type="EMBL" id="KB469307">
    <property type="protein sequence ID" value="EPQ52648.1"/>
    <property type="molecule type" value="Genomic_DNA"/>
</dbReference>
<proteinExistence type="predicted"/>
<feature type="compositionally biased region" description="Polar residues" evidence="1">
    <location>
        <begin position="114"/>
        <end position="124"/>
    </location>
</feature>
<dbReference type="HOGENOM" id="CLU_1885984_0_0_1"/>
<dbReference type="RefSeq" id="XP_007868931.1">
    <property type="nucleotide sequence ID" value="XM_007870740.1"/>
</dbReference>
<feature type="region of interest" description="Disordered" evidence="1">
    <location>
        <begin position="1"/>
        <end position="38"/>
    </location>
</feature>
<accession>S7PYW0</accession>
<feature type="compositionally biased region" description="Polar residues" evidence="1">
    <location>
        <begin position="8"/>
        <end position="22"/>
    </location>
</feature>
<evidence type="ECO:0000256" key="1">
    <source>
        <dbReference type="SAM" id="MobiDB-lite"/>
    </source>
</evidence>